<gene>
    <name evidence="2" type="ORF">SAMN00777080_3697</name>
</gene>
<name>A0A1W2H8X7_9BACT</name>
<dbReference type="InterPro" id="IPR025877">
    <property type="entry name" value="MobA-like_NTP_Trfase"/>
</dbReference>
<dbReference type="OrthoDB" id="9779263at2"/>
<feature type="domain" description="MobA-like NTP transferase" evidence="1">
    <location>
        <begin position="9"/>
        <end position="169"/>
    </location>
</feature>
<dbReference type="RefSeq" id="WP_084121811.1">
    <property type="nucleotide sequence ID" value="NZ_LT838813.1"/>
</dbReference>
<dbReference type="GO" id="GO:0016779">
    <property type="term" value="F:nucleotidyltransferase activity"/>
    <property type="evidence" value="ECO:0007669"/>
    <property type="project" value="UniProtKB-KW"/>
</dbReference>
<dbReference type="EMBL" id="LT838813">
    <property type="protein sequence ID" value="SMD45056.1"/>
    <property type="molecule type" value="Genomic_DNA"/>
</dbReference>
<dbReference type="CDD" id="cd04182">
    <property type="entry name" value="GT_2_like_f"/>
    <property type="match status" value="1"/>
</dbReference>
<proteinExistence type="predicted"/>
<keyword evidence="2" id="KW-0548">Nucleotidyltransferase</keyword>
<sequence>MKPVKTGIIILAAGSSSRLGQPKQLLKYQGKTLIRRAIDTALECKSDASVLVIGANFELIKKEVQDTNVDIVINHVWETGMASGMQMGLNFLDNKIAPDQVILMLCDQPFVDSELLNNMIGKQTVTSKGIIACHYNGTFGVPALFTSKYFPELIELRGSEGAKKVIYAHLDDMEKMDFPNAAIDIDTPEDYLRLTRGD</sequence>
<reference evidence="3" key="1">
    <citation type="submission" date="2017-04" db="EMBL/GenBank/DDBJ databases">
        <authorList>
            <person name="Varghese N."/>
            <person name="Submissions S."/>
        </authorList>
    </citation>
    <scope>NUCLEOTIDE SEQUENCE [LARGE SCALE GENOMIC DNA]</scope>
    <source>
        <strain evidence="3">DSM 16537</strain>
    </source>
</reference>
<dbReference type="STRING" id="758820.SAMN00777080_3697"/>
<organism evidence="2 3">
    <name type="scientific">Aquiflexum balticum DSM 16537</name>
    <dbReference type="NCBI Taxonomy" id="758820"/>
    <lineage>
        <taxon>Bacteria</taxon>
        <taxon>Pseudomonadati</taxon>
        <taxon>Bacteroidota</taxon>
        <taxon>Cytophagia</taxon>
        <taxon>Cytophagales</taxon>
        <taxon>Cyclobacteriaceae</taxon>
        <taxon>Aquiflexum</taxon>
    </lineage>
</organism>
<protein>
    <submittedName>
        <fullName evidence="2">Molybdenum cofactor cytidylyltransferase</fullName>
    </submittedName>
</protein>
<keyword evidence="3" id="KW-1185">Reference proteome</keyword>
<dbReference type="PANTHER" id="PTHR43777:SF1">
    <property type="entry name" value="MOLYBDENUM COFACTOR CYTIDYLYLTRANSFERASE"/>
    <property type="match status" value="1"/>
</dbReference>
<dbReference type="InterPro" id="IPR029044">
    <property type="entry name" value="Nucleotide-diphossugar_trans"/>
</dbReference>
<dbReference type="Gene3D" id="3.90.550.10">
    <property type="entry name" value="Spore Coat Polysaccharide Biosynthesis Protein SpsA, Chain A"/>
    <property type="match status" value="1"/>
</dbReference>
<evidence type="ECO:0000259" key="1">
    <source>
        <dbReference type="Pfam" id="PF12804"/>
    </source>
</evidence>
<accession>A0A1W2H8X7</accession>
<keyword evidence="2" id="KW-0808">Transferase</keyword>
<dbReference type="SUPFAM" id="SSF53448">
    <property type="entry name" value="Nucleotide-diphospho-sugar transferases"/>
    <property type="match status" value="1"/>
</dbReference>
<dbReference type="Pfam" id="PF12804">
    <property type="entry name" value="NTP_transf_3"/>
    <property type="match status" value="1"/>
</dbReference>
<dbReference type="PANTHER" id="PTHR43777">
    <property type="entry name" value="MOLYBDENUM COFACTOR CYTIDYLYLTRANSFERASE"/>
    <property type="match status" value="1"/>
</dbReference>
<dbReference type="AlphaFoldDB" id="A0A1W2H8X7"/>
<evidence type="ECO:0000313" key="2">
    <source>
        <dbReference type="EMBL" id="SMD45056.1"/>
    </source>
</evidence>
<evidence type="ECO:0000313" key="3">
    <source>
        <dbReference type="Proteomes" id="UP000192333"/>
    </source>
</evidence>
<dbReference type="Proteomes" id="UP000192333">
    <property type="component" value="Chromosome I"/>
</dbReference>